<dbReference type="GeneID" id="38784415"/>
<keyword evidence="2" id="KW-1185">Reference proteome</keyword>
<dbReference type="Gene3D" id="3.80.10.10">
    <property type="entry name" value="Ribonuclease Inhibitor"/>
    <property type="match status" value="1"/>
</dbReference>
<sequence>MAWHSEVERQAPIQHVPFEGREVELRCHGSFKMACSRFVRFVACHSKKVGSYISHRPRSFRLKSTGDPDDRQCIAEPSKVVVSTQALTERVNVSPPVYDDRPSDSPPSRRACTLFPPEVWSAIFSALQGDALENKPNLMTTWQNLTLTCQAFRQLVQPFLFASFVFPATCVSWNGSERRTRALDPDSHARTMERLAFVNQERIARGVKTCHVVPRYLRPLFLHDDCQDSEKEELILGAFFSSLLPSLPKLQHVELARIALRPSHLRALSQPGLPVWLSIHFNACSLWEAEQSLDSSVRGGKIVVAPIPVRHLSVTVDSCSSLVTTYLPLPHMEHTDFATYQIHNYLFEAIILERLSAAQSFLVLRSLEIIFEPFCSRCDWRPFLASHCSSLTRLSLINVYAGLLLLPLPPFACTLPSLKFFRGSWSGAKLFAEDQPALRHLVIRDWRDMIVLEESEALARFGELREVFRQVVSLEIHVVGYTKQLLEQLCNLPNLRALKLDGIPGRGHDDLLSALSALRALPLSPNMEYLSIPTEDYSSGAIAGCGPRRQELLKSMIGAVSPILRERCPRLRYVELRFLATAGHSSARIAFDPRVDRSKWENLQNIEEWRDADG</sequence>
<dbReference type="Proteomes" id="UP000287166">
    <property type="component" value="Unassembled WGS sequence"/>
</dbReference>
<evidence type="ECO:0000313" key="2">
    <source>
        <dbReference type="Proteomes" id="UP000287166"/>
    </source>
</evidence>
<dbReference type="InParanoid" id="A0A401GZB3"/>
<organism evidence="1 2">
    <name type="scientific">Sparassis crispa</name>
    <dbReference type="NCBI Taxonomy" id="139825"/>
    <lineage>
        <taxon>Eukaryota</taxon>
        <taxon>Fungi</taxon>
        <taxon>Dikarya</taxon>
        <taxon>Basidiomycota</taxon>
        <taxon>Agaricomycotina</taxon>
        <taxon>Agaricomycetes</taxon>
        <taxon>Polyporales</taxon>
        <taxon>Sparassidaceae</taxon>
        <taxon>Sparassis</taxon>
    </lineage>
</organism>
<protein>
    <submittedName>
        <fullName evidence="1">Uncharacterized protein</fullName>
    </submittedName>
</protein>
<accession>A0A401GZB3</accession>
<dbReference type="OrthoDB" id="2864564at2759"/>
<evidence type="ECO:0000313" key="1">
    <source>
        <dbReference type="EMBL" id="GBE87498.1"/>
    </source>
</evidence>
<name>A0A401GZB3_9APHY</name>
<proteinExistence type="predicted"/>
<reference evidence="1 2" key="1">
    <citation type="journal article" date="2018" name="Sci. Rep.">
        <title>Genome sequence of the cauliflower mushroom Sparassis crispa (Hanabiratake) and its association with beneficial usage.</title>
        <authorList>
            <person name="Kiyama R."/>
            <person name="Furutani Y."/>
            <person name="Kawaguchi K."/>
            <person name="Nakanishi T."/>
        </authorList>
    </citation>
    <scope>NUCLEOTIDE SEQUENCE [LARGE SCALE GENOMIC DNA]</scope>
</reference>
<dbReference type="RefSeq" id="XP_027618411.1">
    <property type="nucleotide sequence ID" value="XM_027762610.1"/>
</dbReference>
<dbReference type="InterPro" id="IPR032675">
    <property type="entry name" value="LRR_dom_sf"/>
</dbReference>
<comment type="caution">
    <text evidence="1">The sequence shown here is derived from an EMBL/GenBank/DDBJ whole genome shotgun (WGS) entry which is preliminary data.</text>
</comment>
<dbReference type="SUPFAM" id="SSF52047">
    <property type="entry name" value="RNI-like"/>
    <property type="match status" value="1"/>
</dbReference>
<dbReference type="EMBL" id="BFAD01000011">
    <property type="protein sequence ID" value="GBE87498.1"/>
    <property type="molecule type" value="Genomic_DNA"/>
</dbReference>
<gene>
    <name evidence="1" type="ORF">SCP_1101750</name>
</gene>
<dbReference type="AlphaFoldDB" id="A0A401GZB3"/>